<reference evidence="10 11" key="1">
    <citation type="submission" date="2022-09" db="EMBL/GenBank/DDBJ databases">
        <authorList>
            <person name="Palmer J.M."/>
        </authorList>
    </citation>
    <scope>NUCLEOTIDE SEQUENCE [LARGE SCALE GENOMIC DNA]</scope>
    <source>
        <strain evidence="10 11">DSM 7382</strain>
    </source>
</reference>
<dbReference type="GO" id="GO:0005743">
    <property type="term" value="C:mitochondrial inner membrane"/>
    <property type="evidence" value="ECO:0007669"/>
    <property type="project" value="TreeGrafter"/>
</dbReference>
<evidence type="ECO:0000256" key="8">
    <source>
        <dbReference type="ARBA" id="ARBA00038077"/>
    </source>
</evidence>
<evidence type="ECO:0000256" key="3">
    <source>
        <dbReference type="ARBA" id="ARBA00022692"/>
    </source>
</evidence>
<keyword evidence="11" id="KW-1185">Reference proteome</keyword>
<evidence type="ECO:0000256" key="6">
    <source>
        <dbReference type="ARBA" id="ARBA00023128"/>
    </source>
</evidence>
<dbReference type="GO" id="GO:0051082">
    <property type="term" value="F:unfolded protein binding"/>
    <property type="evidence" value="ECO:0007669"/>
    <property type="project" value="TreeGrafter"/>
</dbReference>
<evidence type="ECO:0000256" key="1">
    <source>
        <dbReference type="ARBA" id="ARBA00004167"/>
    </source>
</evidence>
<comment type="subcellular location">
    <subcellularLocation>
        <location evidence="1">Membrane</location>
        <topology evidence="1">Single-pass membrane protein</topology>
    </subcellularLocation>
    <subcellularLocation>
        <location evidence="2">Mitochondrion membrane</location>
    </subcellularLocation>
</comment>
<sequence length="103" mass="12191">MAYQRFFAGITRTQLETFKFGFCLLTPIAVMYYVGLNPERKFNLPGYWPDPETLNQVPKEPHEIQAEVARIRRMRMEKRKRLEAKARELGIELEDEDSAKELK</sequence>
<keyword evidence="4" id="KW-0809">Transit peptide</keyword>
<gene>
    <name evidence="10" type="ORF">QCA50_018151</name>
</gene>
<feature type="transmembrane region" description="Helical" evidence="9">
    <location>
        <begin position="17"/>
        <end position="35"/>
    </location>
</feature>
<dbReference type="GO" id="GO:0033617">
    <property type="term" value="P:mitochondrial respiratory chain complex IV assembly"/>
    <property type="evidence" value="ECO:0007669"/>
    <property type="project" value="InterPro"/>
</dbReference>
<evidence type="ECO:0000313" key="10">
    <source>
        <dbReference type="EMBL" id="KAK7678849.1"/>
    </source>
</evidence>
<keyword evidence="5 9" id="KW-1133">Transmembrane helix</keyword>
<dbReference type="Pfam" id="PF09803">
    <property type="entry name" value="Pet100"/>
    <property type="match status" value="1"/>
</dbReference>
<accession>A0AAW0FKX9</accession>
<dbReference type="Proteomes" id="UP001385951">
    <property type="component" value="Unassembled WGS sequence"/>
</dbReference>
<keyword evidence="7 9" id="KW-0472">Membrane</keyword>
<evidence type="ECO:0000256" key="5">
    <source>
        <dbReference type="ARBA" id="ARBA00022989"/>
    </source>
</evidence>
<dbReference type="EMBL" id="JASBNA010000066">
    <property type="protein sequence ID" value="KAK7678849.1"/>
    <property type="molecule type" value="Genomic_DNA"/>
</dbReference>
<dbReference type="InterPro" id="IPR018625">
    <property type="entry name" value="Pet100"/>
</dbReference>
<protein>
    <submittedName>
        <fullName evidence="10">Uncharacterized protein</fullName>
    </submittedName>
</protein>
<dbReference type="PANTHER" id="PTHR33968">
    <property type="entry name" value="PROTEIN PET100 HOMOLOG, MITOCHONDRIAL"/>
    <property type="match status" value="1"/>
</dbReference>
<evidence type="ECO:0000256" key="2">
    <source>
        <dbReference type="ARBA" id="ARBA00004325"/>
    </source>
</evidence>
<dbReference type="AlphaFoldDB" id="A0AAW0FKX9"/>
<dbReference type="PANTHER" id="PTHR33968:SF1">
    <property type="entry name" value="PROTEIN PET100 HOMOLOG, MITOCHONDRIAL"/>
    <property type="match status" value="1"/>
</dbReference>
<comment type="caution">
    <text evidence="10">The sequence shown here is derived from an EMBL/GenBank/DDBJ whole genome shotgun (WGS) entry which is preliminary data.</text>
</comment>
<comment type="similarity">
    <text evidence="8">Belongs to the PET100 family.</text>
</comment>
<keyword evidence="3 9" id="KW-0812">Transmembrane</keyword>
<evidence type="ECO:0000313" key="11">
    <source>
        <dbReference type="Proteomes" id="UP001385951"/>
    </source>
</evidence>
<proteinExistence type="inferred from homology"/>
<organism evidence="10 11">
    <name type="scientific">Cerrena zonata</name>
    <dbReference type="NCBI Taxonomy" id="2478898"/>
    <lineage>
        <taxon>Eukaryota</taxon>
        <taxon>Fungi</taxon>
        <taxon>Dikarya</taxon>
        <taxon>Basidiomycota</taxon>
        <taxon>Agaricomycotina</taxon>
        <taxon>Agaricomycetes</taxon>
        <taxon>Polyporales</taxon>
        <taxon>Cerrenaceae</taxon>
        <taxon>Cerrena</taxon>
    </lineage>
</organism>
<name>A0AAW0FKX9_9APHY</name>
<evidence type="ECO:0000256" key="4">
    <source>
        <dbReference type="ARBA" id="ARBA00022946"/>
    </source>
</evidence>
<keyword evidence="6" id="KW-0496">Mitochondrion</keyword>
<evidence type="ECO:0000256" key="7">
    <source>
        <dbReference type="ARBA" id="ARBA00023136"/>
    </source>
</evidence>
<evidence type="ECO:0000256" key="9">
    <source>
        <dbReference type="SAM" id="Phobius"/>
    </source>
</evidence>